<gene>
    <name evidence="1" type="ORF">HUN41_00060</name>
</gene>
<proteinExistence type="predicted"/>
<organism evidence="1 2">
    <name type="scientific">Streptomyces phage Coruscant</name>
    <dbReference type="NCBI Taxonomy" id="2739834"/>
    <lineage>
        <taxon>Viruses</taxon>
        <taxon>Duplodnaviria</taxon>
        <taxon>Heunggongvirae</taxon>
        <taxon>Uroviricota</taxon>
        <taxon>Caudoviricetes</taxon>
        <taxon>Stanwilliamsviridae</taxon>
        <taxon>Boydwoodruffvirinae</taxon>
        <taxon>Coruscantvirus</taxon>
        <taxon>Coruscantvirus coruscant</taxon>
    </lineage>
</organism>
<dbReference type="Proteomes" id="UP000515922">
    <property type="component" value="Segment"/>
</dbReference>
<reference evidence="1 2" key="1">
    <citation type="submission" date="2020-07" db="EMBL/GenBank/DDBJ databases">
        <title>Streptomyces phage Genome sequencing and assembly.</title>
        <authorList>
            <person name="Sharma V."/>
            <person name="Hardy A."/>
            <person name="Frunzke J."/>
        </authorList>
    </citation>
    <scope>NUCLEOTIDE SEQUENCE [LARGE SCALE GENOMIC DNA]</scope>
</reference>
<evidence type="ECO:0000313" key="2">
    <source>
        <dbReference type="Proteomes" id="UP000515922"/>
    </source>
</evidence>
<keyword evidence="2" id="KW-1185">Reference proteome</keyword>
<name>A0A7G4AVZ9_9CAUD</name>
<sequence length="114" mass="12599">MATSVYTVEEIVLQDGTEVSLKPLNIKNLRKFMAKFKELENLKTDDEVVDFLIEAAQLCLSSLYPDYSDSEKFEDAVDMPTVHKIIEICGGVKLNDPELMAAATAAVTEQAGKN</sequence>
<evidence type="ECO:0000313" key="1">
    <source>
        <dbReference type="EMBL" id="QMP84189.1"/>
    </source>
</evidence>
<protein>
    <submittedName>
        <fullName evidence="1">Tail assembly chaperone</fullName>
    </submittedName>
</protein>
<accession>A0A7G4AVZ9</accession>
<dbReference type="EMBL" id="MT711976">
    <property type="protein sequence ID" value="QMP84189.1"/>
    <property type="molecule type" value="Genomic_DNA"/>
</dbReference>